<comment type="caution">
    <text evidence="8">The sequence shown here is derived from an EMBL/GenBank/DDBJ whole genome shotgun (WGS) entry which is preliminary data.</text>
</comment>
<dbReference type="NCBIfam" id="TIGR01782">
    <property type="entry name" value="TonB-Xanth-Caul"/>
    <property type="match status" value="1"/>
</dbReference>
<dbReference type="PANTHER" id="PTHR40980">
    <property type="entry name" value="PLUG DOMAIN-CONTAINING PROTEIN"/>
    <property type="match status" value="1"/>
</dbReference>
<evidence type="ECO:0000256" key="2">
    <source>
        <dbReference type="ARBA" id="ARBA00023136"/>
    </source>
</evidence>
<keyword evidence="3" id="KW-0998">Cell outer membrane</keyword>
<evidence type="ECO:0000256" key="1">
    <source>
        <dbReference type="ARBA" id="ARBA00004442"/>
    </source>
</evidence>
<accession>A0A7X5UX55</accession>
<dbReference type="Pfam" id="PF00593">
    <property type="entry name" value="TonB_dep_Rec_b-barrel"/>
    <property type="match status" value="1"/>
</dbReference>
<protein>
    <submittedName>
        <fullName evidence="8">TonB-dependent receptor</fullName>
    </submittedName>
</protein>
<dbReference type="Gene3D" id="2.40.170.20">
    <property type="entry name" value="TonB-dependent receptor, beta-barrel domain"/>
    <property type="match status" value="1"/>
</dbReference>
<dbReference type="Pfam" id="PF07715">
    <property type="entry name" value="Plug"/>
    <property type="match status" value="1"/>
</dbReference>
<keyword evidence="8" id="KW-0675">Receptor</keyword>
<organism evidence="8 9">
    <name type="scientific">Sphingomonas leidyi</name>
    <dbReference type="NCBI Taxonomy" id="68569"/>
    <lineage>
        <taxon>Bacteria</taxon>
        <taxon>Pseudomonadati</taxon>
        <taxon>Pseudomonadota</taxon>
        <taxon>Alphaproteobacteria</taxon>
        <taxon>Sphingomonadales</taxon>
        <taxon>Sphingomonadaceae</taxon>
        <taxon>Sphingomonas</taxon>
    </lineage>
</organism>
<keyword evidence="4" id="KW-0798">TonB box</keyword>
<keyword evidence="9" id="KW-1185">Reference proteome</keyword>
<dbReference type="EMBL" id="JAASQV010000001">
    <property type="protein sequence ID" value="NIJ63550.1"/>
    <property type="molecule type" value="Genomic_DNA"/>
</dbReference>
<keyword evidence="5" id="KW-0732">Signal</keyword>
<dbReference type="PANTHER" id="PTHR40980:SF3">
    <property type="entry name" value="TONB-DEPENDENT RECEPTOR-LIKE BETA-BARREL DOMAIN-CONTAINING PROTEIN"/>
    <property type="match status" value="1"/>
</dbReference>
<evidence type="ECO:0000259" key="6">
    <source>
        <dbReference type="Pfam" id="PF00593"/>
    </source>
</evidence>
<feature type="domain" description="TonB-dependent receptor plug" evidence="7">
    <location>
        <begin position="65"/>
        <end position="176"/>
    </location>
</feature>
<evidence type="ECO:0000256" key="3">
    <source>
        <dbReference type="ARBA" id="ARBA00023237"/>
    </source>
</evidence>
<comment type="similarity">
    <text evidence="4">Belongs to the TonB-dependent receptor family.</text>
</comment>
<dbReference type="AlphaFoldDB" id="A0A7X5UX55"/>
<dbReference type="RefSeq" id="WP_167298050.1">
    <property type="nucleotide sequence ID" value="NZ_CP170557.1"/>
</dbReference>
<dbReference type="InterPro" id="IPR012910">
    <property type="entry name" value="Plug_dom"/>
</dbReference>
<dbReference type="InterPro" id="IPR010104">
    <property type="entry name" value="TonB_rcpt_bac"/>
</dbReference>
<name>A0A7X5UX55_9SPHN</name>
<sequence>MKQTTILRGGASLAAMALMGLAGIAQAQTAPAPARAPEAAQEEDGSPTIVVVGVRKALETAQTIKRDSDTVVDSITATDIGAFPDTSVSGALQRVPGITTSRLQSTDDSTHPSGEPTGVLIRGLTFVRTEFNGRDSFSADSYRGLNFNDVSPELMAGVDAYKNQTAEMIEGGLAGTVNLRTRLPFDQKGLVVAGNAKATYGTRSKEWTGEFSGLISNTWDTAIGRFGLLADFARSHVVTRTESVIMDKIDTFCTTGSTNASGGGIVNSDGSVACASNPFGGSGWAYIPDGIRYSQVDYDRTRRGISAAAQYENNAGNFRMTAQYNDSEYHNAWLERASHVIFQGDAYGKSAFYPRTSSFLGAAPGTSPFVFGADGMLRSGTLTQAHGSWRGSWDSTQEAINTGSAVPGLPFVNNCAAPSVCTTLQDGLYFQNEARNFDHRERTQDLSGNISWDPTEKLHVNLDVQHIWANTTNDDILVAVGSMANMQYATNRDGTPQVKLLPGSNVNYATGGLSNPHNYWMPFIQAHMEDNDAKETAFRGDIAYDFDEGGWLDSLKVGVRYADRSQTVRYSTFNWSPVAASWNCNGPGFNIDNTTGGAYPACNAGHPDFKGYGAGMWESVTLGDGFYNGGVYDNPALVYMNRATLTDRARLVQGVSGATTNSPMGWQPICDRADATIEGCYLPSEVMHVKEKTKAAYAMLRFGGDGMSIGGVNVRGNIGLRFVRTEIASDGSVGYPLTTTFNNYVPCGGPLPTGWVVNPMCFVTPAVAAFASGGGSPNSYKASYDNWLPSFNLRLGLDDKSFVRFGYSRGMSRPDFGLLRNFVSILGPDLNGRPDSPYLVKNGAGTVTGYNFVFRAESGFPALKPVTADQFDLTFEHYFGRSSSFTIDGFYKKLNGTISYGEFLRSFTNNGSTQTVLMRGPRNGAGGGELKGVEVAFQTFFDFLPGVLSGFGTQLNYTFVDQSGISNSNLVTQGALDAGGTGGFGAGLDVSGGRGVVIDSHQLAGISKHTFNAVALYEKGPVAMRLAYNWRSRFLTNNLDCCIGLPVFQKAAGFLDGSLRFSLAKWVELSIEGSNLLGTTTVFQQQIFGDSSATPNAKPVFRDANWSRVDRRFQFGARFKF</sequence>
<evidence type="ECO:0000259" key="7">
    <source>
        <dbReference type="Pfam" id="PF07715"/>
    </source>
</evidence>
<proteinExistence type="inferred from homology"/>
<evidence type="ECO:0000256" key="5">
    <source>
        <dbReference type="SAM" id="SignalP"/>
    </source>
</evidence>
<feature type="chain" id="PRO_5030965858" evidence="5">
    <location>
        <begin position="28"/>
        <end position="1121"/>
    </location>
</feature>
<keyword evidence="2 4" id="KW-0472">Membrane</keyword>
<dbReference type="Gene3D" id="2.170.130.10">
    <property type="entry name" value="TonB-dependent receptor, plug domain"/>
    <property type="match status" value="1"/>
</dbReference>
<dbReference type="GO" id="GO:0009279">
    <property type="term" value="C:cell outer membrane"/>
    <property type="evidence" value="ECO:0007669"/>
    <property type="project" value="UniProtKB-SubCell"/>
</dbReference>
<reference evidence="8 9" key="1">
    <citation type="submission" date="2020-03" db="EMBL/GenBank/DDBJ databases">
        <title>Genomic Encyclopedia of Type Strains, Phase IV (KMG-IV): sequencing the most valuable type-strain genomes for metagenomic binning, comparative biology and taxonomic classification.</title>
        <authorList>
            <person name="Goeker M."/>
        </authorList>
    </citation>
    <scope>NUCLEOTIDE SEQUENCE [LARGE SCALE GENOMIC DNA]</scope>
    <source>
        <strain evidence="8 9">DSM 4733</strain>
    </source>
</reference>
<dbReference type="SUPFAM" id="SSF56935">
    <property type="entry name" value="Porins"/>
    <property type="match status" value="1"/>
</dbReference>
<feature type="signal peptide" evidence="5">
    <location>
        <begin position="1"/>
        <end position="27"/>
    </location>
</feature>
<dbReference type="InterPro" id="IPR036942">
    <property type="entry name" value="Beta-barrel_TonB_sf"/>
</dbReference>
<feature type="domain" description="TonB-dependent receptor-like beta-barrel" evidence="6">
    <location>
        <begin position="510"/>
        <end position="1076"/>
    </location>
</feature>
<evidence type="ECO:0000256" key="4">
    <source>
        <dbReference type="RuleBase" id="RU003357"/>
    </source>
</evidence>
<evidence type="ECO:0000313" key="8">
    <source>
        <dbReference type="EMBL" id="NIJ63550.1"/>
    </source>
</evidence>
<dbReference type="Proteomes" id="UP000564677">
    <property type="component" value="Unassembled WGS sequence"/>
</dbReference>
<gene>
    <name evidence="8" type="ORF">FHR20_000481</name>
</gene>
<dbReference type="InterPro" id="IPR037066">
    <property type="entry name" value="Plug_dom_sf"/>
</dbReference>
<dbReference type="InterPro" id="IPR000531">
    <property type="entry name" value="Beta-barrel_TonB"/>
</dbReference>
<evidence type="ECO:0000313" key="9">
    <source>
        <dbReference type="Proteomes" id="UP000564677"/>
    </source>
</evidence>
<comment type="subcellular location">
    <subcellularLocation>
        <location evidence="1 4">Cell outer membrane</location>
    </subcellularLocation>
</comment>